<feature type="compositionally biased region" description="Basic and acidic residues" evidence="1">
    <location>
        <begin position="8"/>
        <end position="18"/>
    </location>
</feature>
<protein>
    <submittedName>
        <fullName evidence="2">Uncharacterized protein</fullName>
    </submittedName>
</protein>
<comment type="caution">
    <text evidence="2">The sequence shown here is derived from an EMBL/GenBank/DDBJ whole genome shotgun (WGS) entry which is preliminary data.</text>
</comment>
<dbReference type="EMBL" id="JAODUP010000677">
    <property type="protein sequence ID" value="KAK2145508.1"/>
    <property type="molecule type" value="Genomic_DNA"/>
</dbReference>
<sequence>QPLAAHSSHTDTHTDTHRGRGTVIVLDTGVPLQVGLVLYRIHSGLRIPGLYGRAHALRECVSVSVLLLFVSRSSTKRADPGSQ</sequence>
<accession>A0AAD9MVC8</accession>
<keyword evidence="3" id="KW-1185">Reference proteome</keyword>
<name>A0AAD9MVC8_9ANNE</name>
<evidence type="ECO:0000256" key="1">
    <source>
        <dbReference type="SAM" id="MobiDB-lite"/>
    </source>
</evidence>
<gene>
    <name evidence="2" type="ORF">LSH36_677g03001</name>
</gene>
<dbReference type="AlphaFoldDB" id="A0AAD9MVC8"/>
<reference evidence="2" key="1">
    <citation type="journal article" date="2023" name="Mol. Biol. Evol.">
        <title>Third-Generation Sequencing Reveals the Adaptive Role of the Epigenome in Three Deep-Sea Polychaetes.</title>
        <authorList>
            <person name="Perez M."/>
            <person name="Aroh O."/>
            <person name="Sun Y."/>
            <person name="Lan Y."/>
            <person name="Juniper S.K."/>
            <person name="Young C.R."/>
            <person name="Angers B."/>
            <person name="Qian P.Y."/>
        </authorList>
    </citation>
    <scope>NUCLEOTIDE SEQUENCE</scope>
    <source>
        <strain evidence="2">P08H-3</strain>
    </source>
</reference>
<organism evidence="2 3">
    <name type="scientific">Paralvinella palmiformis</name>
    <dbReference type="NCBI Taxonomy" id="53620"/>
    <lineage>
        <taxon>Eukaryota</taxon>
        <taxon>Metazoa</taxon>
        <taxon>Spiralia</taxon>
        <taxon>Lophotrochozoa</taxon>
        <taxon>Annelida</taxon>
        <taxon>Polychaeta</taxon>
        <taxon>Sedentaria</taxon>
        <taxon>Canalipalpata</taxon>
        <taxon>Terebellida</taxon>
        <taxon>Terebelliformia</taxon>
        <taxon>Alvinellidae</taxon>
        <taxon>Paralvinella</taxon>
    </lineage>
</organism>
<feature type="region of interest" description="Disordered" evidence="1">
    <location>
        <begin position="1"/>
        <end position="20"/>
    </location>
</feature>
<evidence type="ECO:0000313" key="3">
    <source>
        <dbReference type="Proteomes" id="UP001208570"/>
    </source>
</evidence>
<feature type="non-terminal residue" evidence="2">
    <location>
        <position position="1"/>
    </location>
</feature>
<proteinExistence type="predicted"/>
<evidence type="ECO:0000313" key="2">
    <source>
        <dbReference type="EMBL" id="KAK2145508.1"/>
    </source>
</evidence>
<dbReference type="Proteomes" id="UP001208570">
    <property type="component" value="Unassembled WGS sequence"/>
</dbReference>